<dbReference type="AlphaFoldDB" id="A0AAX4JM04"/>
<dbReference type="PANTHER" id="PTHR43190:SF3">
    <property type="entry name" value="N-ACETYL-D-GLUCOSAMINE KINASE"/>
    <property type="match status" value="1"/>
</dbReference>
<dbReference type="Proteomes" id="UP001355207">
    <property type="component" value="Chromosome 1"/>
</dbReference>
<evidence type="ECO:0000313" key="2">
    <source>
        <dbReference type="EMBL" id="WWC86429.1"/>
    </source>
</evidence>
<protein>
    <recommendedName>
        <fullName evidence="4">N-acetyl-D-glucosamine kinase</fullName>
    </recommendedName>
</protein>
<name>A0AAX4JM04_9TREE</name>
<organism evidence="2 3">
    <name type="scientific">Kwoniella dendrophila CBS 6074</name>
    <dbReference type="NCBI Taxonomy" id="1295534"/>
    <lineage>
        <taxon>Eukaryota</taxon>
        <taxon>Fungi</taxon>
        <taxon>Dikarya</taxon>
        <taxon>Basidiomycota</taxon>
        <taxon>Agaricomycotina</taxon>
        <taxon>Tremellomycetes</taxon>
        <taxon>Tremellales</taxon>
        <taxon>Cryptococcaceae</taxon>
        <taxon>Kwoniella</taxon>
    </lineage>
</organism>
<proteinExistence type="predicted"/>
<feature type="region of interest" description="Disordered" evidence="1">
    <location>
        <begin position="329"/>
        <end position="359"/>
    </location>
</feature>
<dbReference type="RefSeq" id="XP_066073192.1">
    <property type="nucleotide sequence ID" value="XM_066217095.1"/>
</dbReference>
<dbReference type="InterPro" id="IPR052519">
    <property type="entry name" value="Euk-type_GlcNAc_Kinase"/>
</dbReference>
<accession>A0AAX4JM04</accession>
<dbReference type="EMBL" id="CP144098">
    <property type="protein sequence ID" value="WWC86429.1"/>
    <property type="molecule type" value="Genomic_DNA"/>
</dbReference>
<gene>
    <name evidence="2" type="ORF">L201_001306</name>
</gene>
<evidence type="ECO:0008006" key="4">
    <source>
        <dbReference type="Google" id="ProtNLM"/>
    </source>
</evidence>
<reference evidence="2 3" key="1">
    <citation type="submission" date="2024-01" db="EMBL/GenBank/DDBJ databases">
        <title>Comparative genomics of Cryptococcus and Kwoniella reveals pathogenesis evolution and contrasting modes of karyotype evolution via chromosome fusion or intercentromeric recombination.</title>
        <authorList>
            <person name="Coelho M.A."/>
            <person name="David-Palma M."/>
            <person name="Shea T."/>
            <person name="Bowers K."/>
            <person name="McGinley-Smith S."/>
            <person name="Mohammad A.W."/>
            <person name="Gnirke A."/>
            <person name="Yurkov A.M."/>
            <person name="Nowrousian M."/>
            <person name="Sun S."/>
            <person name="Cuomo C.A."/>
            <person name="Heitman J."/>
        </authorList>
    </citation>
    <scope>NUCLEOTIDE SEQUENCE [LARGE SCALE GENOMIC DNA]</scope>
    <source>
        <strain evidence="2 3">CBS 6074</strain>
    </source>
</reference>
<sequence length="469" mass="49881">MSAEILTPPPSPTFSKLFLCADGGGSKVCVVIRSSDGIEVRGIAGPCNIQSVGYELASQSLLLATYRALSQLSSAYLPFDLYIPPLSPVHMSVACSTLNPNTLARNNGESSRSSKLPSLNASVFQYAWLGLAGVNSDGDAKAFISYATNALSLNQDRIKLSNDVNLLAAPALGVPNIDHVVTVVAGTGAIGRTIKVSPDSSDISRSQAFLPLEEVAVASGWGYLLGDEGSAFSLGRMAIRSVLAIADRQNSSSVYSSSTPRFSPLHNDILRHFGTTDPTDLITIATLTNTMFDGMHPNEATAKRNAMIAGSARIILKWAFPEDQLVAPTSGLPTPPGSLNGESKTENEIGEHDDIDSDTVMSSEPEIVNTKIHFSVDEPENLKSHKEAKNLVYKSIKSLRELTLECLGDLTTMNLHKTSLVLGGGLMMSEGFKNLLLDVLQKENVTFKNVITVDDAAGEGARALSRLGS</sequence>
<dbReference type="InterPro" id="IPR043129">
    <property type="entry name" value="ATPase_NBD"/>
</dbReference>
<evidence type="ECO:0000256" key="1">
    <source>
        <dbReference type="SAM" id="MobiDB-lite"/>
    </source>
</evidence>
<dbReference type="GeneID" id="91091978"/>
<dbReference type="Gene3D" id="3.30.420.40">
    <property type="match status" value="1"/>
</dbReference>
<keyword evidence="3" id="KW-1185">Reference proteome</keyword>
<feature type="compositionally biased region" description="Basic and acidic residues" evidence="1">
    <location>
        <begin position="343"/>
        <end position="352"/>
    </location>
</feature>
<evidence type="ECO:0000313" key="3">
    <source>
        <dbReference type="Proteomes" id="UP001355207"/>
    </source>
</evidence>
<dbReference type="PANTHER" id="PTHR43190">
    <property type="entry name" value="N-ACETYL-D-GLUCOSAMINE KINASE"/>
    <property type="match status" value="1"/>
</dbReference>
<dbReference type="SUPFAM" id="SSF53067">
    <property type="entry name" value="Actin-like ATPase domain"/>
    <property type="match status" value="1"/>
</dbReference>